<dbReference type="Gene3D" id="3.40.50.300">
    <property type="entry name" value="P-loop containing nucleotide triphosphate hydrolases"/>
    <property type="match status" value="1"/>
</dbReference>
<dbReference type="InterPro" id="IPR005894">
    <property type="entry name" value="DrrA"/>
</dbReference>
<evidence type="ECO:0000256" key="1">
    <source>
        <dbReference type="ARBA" id="ARBA00004413"/>
    </source>
</evidence>
<keyword evidence="12" id="KW-1185">Reference proteome</keyword>
<keyword evidence="2" id="KW-0813">Transport</keyword>
<dbReference type="SUPFAM" id="SSF52540">
    <property type="entry name" value="P-loop containing nucleoside triphosphate hydrolases"/>
    <property type="match status" value="1"/>
</dbReference>
<dbReference type="InterPro" id="IPR017871">
    <property type="entry name" value="ABC_transporter-like_CS"/>
</dbReference>
<evidence type="ECO:0000256" key="9">
    <source>
        <dbReference type="ARBA" id="ARBA00049985"/>
    </source>
</evidence>
<dbReference type="InterPro" id="IPR003593">
    <property type="entry name" value="AAA+_ATPase"/>
</dbReference>
<dbReference type="PANTHER" id="PTHR42711:SF19">
    <property type="entry name" value="DOXORUBICIN RESISTANCE ATP-BINDING PROTEIN DRRA"/>
    <property type="match status" value="1"/>
</dbReference>
<evidence type="ECO:0000256" key="2">
    <source>
        <dbReference type="ARBA" id="ARBA00022448"/>
    </source>
</evidence>
<dbReference type="PANTHER" id="PTHR42711">
    <property type="entry name" value="ABC TRANSPORTER ATP-BINDING PROTEIN"/>
    <property type="match status" value="1"/>
</dbReference>
<keyword evidence="8" id="KW-0046">Antibiotic resistance</keyword>
<dbReference type="SMART" id="SM00382">
    <property type="entry name" value="AAA"/>
    <property type="match status" value="1"/>
</dbReference>
<keyword evidence="4" id="KW-0547">Nucleotide-binding</keyword>
<evidence type="ECO:0000256" key="7">
    <source>
        <dbReference type="ARBA" id="ARBA00023136"/>
    </source>
</evidence>
<evidence type="ECO:0000256" key="5">
    <source>
        <dbReference type="ARBA" id="ARBA00022840"/>
    </source>
</evidence>
<dbReference type="InterPro" id="IPR050763">
    <property type="entry name" value="ABC_transporter_ATP-binding"/>
</dbReference>
<dbReference type="PROSITE" id="PS50893">
    <property type="entry name" value="ABC_TRANSPORTER_2"/>
    <property type="match status" value="1"/>
</dbReference>
<keyword evidence="6" id="KW-1278">Translocase</keyword>
<feature type="domain" description="ABC transporter" evidence="10">
    <location>
        <begin position="7"/>
        <end position="237"/>
    </location>
</feature>
<keyword evidence="5 11" id="KW-0067">ATP-binding</keyword>
<dbReference type="PROSITE" id="PS00211">
    <property type="entry name" value="ABC_TRANSPORTER_1"/>
    <property type="match status" value="1"/>
</dbReference>
<keyword evidence="7" id="KW-0472">Membrane</keyword>
<comment type="caution">
    <text evidence="11">The sequence shown here is derived from an EMBL/GenBank/DDBJ whole genome shotgun (WGS) entry which is preliminary data.</text>
</comment>
<protein>
    <submittedName>
        <fullName evidence="11">ATP-binding cassette domain-containing protein</fullName>
    </submittedName>
</protein>
<sequence>MTETPAIEAIDLVKRFGDELAVDGVSFTVAQGTVLGLLGPNGAGKTTTVRMMTTLTVPTSGTARVAGYDVRTEPDLVRRNMGLTGQAATVDELLTGRENIRMIGGLYGIGRKDIRRLGDELLERFDIVDAADRPVRSYSGGMRRRLDLAVSLIAAPPVLFLDEPTTGLDPRSRSDLWEVLRGLVAGGTTLLLTTQYLEEADQLADDIVVIDRGRIIAQGTPLQLKRQAGNASLVVTVSHAANLGAARELLARTGADVHVDEGARQLTAAADGIADLTRVAGWLQEDRIEVDDIGLSRPSLDDVFLSLTGHRADDEDQEVSA</sequence>
<dbReference type="InterPro" id="IPR027417">
    <property type="entry name" value="P-loop_NTPase"/>
</dbReference>
<dbReference type="NCBIfam" id="TIGR01188">
    <property type="entry name" value="drrA"/>
    <property type="match status" value="1"/>
</dbReference>
<name>A0ABT1M0E5_9MYCO</name>
<proteinExistence type="inferred from homology"/>
<evidence type="ECO:0000256" key="8">
    <source>
        <dbReference type="ARBA" id="ARBA00023251"/>
    </source>
</evidence>
<evidence type="ECO:0000256" key="4">
    <source>
        <dbReference type="ARBA" id="ARBA00022741"/>
    </source>
</evidence>
<organism evidence="11 12">
    <name type="scientific">Mycolicibacterium arenosum</name>
    <dbReference type="NCBI Taxonomy" id="2952157"/>
    <lineage>
        <taxon>Bacteria</taxon>
        <taxon>Bacillati</taxon>
        <taxon>Actinomycetota</taxon>
        <taxon>Actinomycetes</taxon>
        <taxon>Mycobacteriales</taxon>
        <taxon>Mycobacteriaceae</taxon>
        <taxon>Mycolicibacterium</taxon>
    </lineage>
</organism>
<accession>A0ABT1M0E5</accession>
<evidence type="ECO:0000259" key="10">
    <source>
        <dbReference type="PROSITE" id="PS50893"/>
    </source>
</evidence>
<reference evidence="11 12" key="1">
    <citation type="submission" date="2022-06" db="EMBL/GenBank/DDBJ databases">
        <title>Mycolicibacterium sp. CAU 1645 isolated from seawater.</title>
        <authorList>
            <person name="Kim W."/>
        </authorList>
    </citation>
    <scope>NUCLEOTIDE SEQUENCE [LARGE SCALE GENOMIC DNA]</scope>
    <source>
        <strain evidence="11 12">CAU 1645</strain>
    </source>
</reference>
<comment type="subcellular location">
    <subcellularLocation>
        <location evidence="1">Cell membrane</location>
        <topology evidence="1">Peripheral membrane protein</topology>
        <orientation evidence="1">Cytoplasmic side</orientation>
    </subcellularLocation>
</comment>
<dbReference type="GO" id="GO:0005524">
    <property type="term" value="F:ATP binding"/>
    <property type="evidence" value="ECO:0007669"/>
    <property type="project" value="UniProtKB-KW"/>
</dbReference>
<keyword evidence="3" id="KW-1003">Cell membrane</keyword>
<dbReference type="EMBL" id="JANDBD010000002">
    <property type="protein sequence ID" value="MCP9271907.1"/>
    <property type="molecule type" value="Genomic_DNA"/>
</dbReference>
<dbReference type="Pfam" id="PF00005">
    <property type="entry name" value="ABC_tran"/>
    <property type="match status" value="1"/>
</dbReference>
<comment type="similarity">
    <text evidence="9">Belongs to the ABC transporter superfamily. Drug exporter-1 (DrugE1) (TC 3.A.1.105) family.</text>
</comment>
<evidence type="ECO:0000313" key="11">
    <source>
        <dbReference type="EMBL" id="MCP9271907.1"/>
    </source>
</evidence>
<evidence type="ECO:0000313" key="12">
    <source>
        <dbReference type="Proteomes" id="UP001651690"/>
    </source>
</evidence>
<gene>
    <name evidence="11" type="ORF">NM203_06885</name>
</gene>
<dbReference type="InterPro" id="IPR003439">
    <property type="entry name" value="ABC_transporter-like_ATP-bd"/>
</dbReference>
<dbReference type="Proteomes" id="UP001651690">
    <property type="component" value="Unassembled WGS sequence"/>
</dbReference>
<evidence type="ECO:0000256" key="6">
    <source>
        <dbReference type="ARBA" id="ARBA00022967"/>
    </source>
</evidence>
<evidence type="ECO:0000256" key="3">
    <source>
        <dbReference type="ARBA" id="ARBA00022475"/>
    </source>
</evidence>
<dbReference type="RefSeq" id="WP_255059018.1">
    <property type="nucleotide sequence ID" value="NZ_JANDBD010000002.1"/>
</dbReference>